<proteinExistence type="predicted"/>
<organism evidence="1 2">
    <name type="scientific">Panagrolaimus sp. ES5</name>
    <dbReference type="NCBI Taxonomy" id="591445"/>
    <lineage>
        <taxon>Eukaryota</taxon>
        <taxon>Metazoa</taxon>
        <taxon>Ecdysozoa</taxon>
        <taxon>Nematoda</taxon>
        <taxon>Chromadorea</taxon>
        <taxon>Rhabditida</taxon>
        <taxon>Tylenchina</taxon>
        <taxon>Panagrolaimomorpha</taxon>
        <taxon>Panagrolaimoidea</taxon>
        <taxon>Panagrolaimidae</taxon>
        <taxon>Panagrolaimus</taxon>
    </lineage>
</organism>
<protein>
    <submittedName>
        <fullName evidence="2">Exportin-1/Importin-beta-like domain-containing protein</fullName>
    </submittedName>
</protein>
<evidence type="ECO:0000313" key="2">
    <source>
        <dbReference type="WBParaSite" id="ES5_v2.g14273.t1"/>
    </source>
</evidence>
<evidence type="ECO:0000313" key="1">
    <source>
        <dbReference type="Proteomes" id="UP000887579"/>
    </source>
</evidence>
<sequence>MLLGENDISEVVSAVRAILDSSTINQERQRCTQKIEELKEGDPGKSVPIAFKLLNQASDVSHVGWNIIEHVIRYKWNDMPADLRVTIRNGVLQYMSEGRYSLTSENLPTKTFMSRNLVAMMEQEWPQQWSELFEQFKAIILDGTLHAQAQMVFIVLKRLIENVITYANVTNVLRRKELSIAVNIIMPEMLAVTIARIKMCIESGNNDNSILVAKSAIELLSESVDWVVGRVLEETVDKMIEVLCAYLQVANHGIYETAATCLFKIASRKRAKTDET</sequence>
<dbReference type="Proteomes" id="UP000887579">
    <property type="component" value="Unplaced"/>
</dbReference>
<name>A0AC34FB91_9BILA</name>
<dbReference type="WBParaSite" id="ES5_v2.g14273.t1">
    <property type="protein sequence ID" value="ES5_v2.g14273.t1"/>
    <property type="gene ID" value="ES5_v2.g14273"/>
</dbReference>
<reference evidence="2" key="1">
    <citation type="submission" date="2022-11" db="UniProtKB">
        <authorList>
            <consortium name="WormBaseParasite"/>
        </authorList>
    </citation>
    <scope>IDENTIFICATION</scope>
</reference>
<accession>A0AC34FB91</accession>